<dbReference type="Gene3D" id="3.40.605.10">
    <property type="entry name" value="Aldehyde Dehydrogenase, Chain A, domain 1"/>
    <property type="match status" value="1"/>
</dbReference>
<dbReference type="EMBL" id="AWQS01000028">
    <property type="protein sequence ID" value="EWT06902.1"/>
    <property type="molecule type" value="Genomic_DNA"/>
</dbReference>
<accession>W9GP99</accession>
<protein>
    <recommendedName>
        <fullName evidence="4">Aldehyde dehydrogenase</fullName>
    </recommendedName>
</protein>
<dbReference type="RefSeq" id="WP_034714402.1">
    <property type="nucleotide sequence ID" value="NZ_AWQS01000028.1"/>
</dbReference>
<dbReference type="PIRSF" id="PIRSF036492">
    <property type="entry name" value="ALDH"/>
    <property type="match status" value="1"/>
</dbReference>
<dbReference type="Pfam" id="PF00171">
    <property type="entry name" value="Aldedh"/>
    <property type="match status" value="1"/>
</dbReference>
<name>W9GP99_9MICO</name>
<dbReference type="AlphaFoldDB" id="W9GP99"/>
<dbReference type="PROSITE" id="PS00070">
    <property type="entry name" value="ALDEHYDE_DEHYDR_CYS"/>
    <property type="match status" value="1"/>
</dbReference>
<comment type="caution">
    <text evidence="9">The sequence shown here is derived from an EMBL/GenBank/DDBJ whole genome shotgun (WGS) entry which is preliminary data.</text>
</comment>
<dbReference type="Gene3D" id="3.40.309.10">
    <property type="entry name" value="Aldehyde Dehydrogenase, Chain A, domain 2"/>
    <property type="match status" value="1"/>
</dbReference>
<dbReference type="FunFam" id="3.40.309.10:FF:000003">
    <property type="entry name" value="Aldehyde dehydrogenase"/>
    <property type="match status" value="1"/>
</dbReference>
<dbReference type="GO" id="GO:0004029">
    <property type="term" value="F:aldehyde dehydrogenase (NAD+) activity"/>
    <property type="evidence" value="ECO:0007669"/>
    <property type="project" value="TreeGrafter"/>
</dbReference>
<dbReference type="PATRIC" id="fig|584657.3.peg.1114"/>
<dbReference type="InterPro" id="IPR016162">
    <property type="entry name" value="Ald_DH_N"/>
</dbReference>
<evidence type="ECO:0000256" key="3">
    <source>
        <dbReference type="ARBA" id="ARBA00023027"/>
    </source>
</evidence>
<dbReference type="InterPro" id="IPR016163">
    <property type="entry name" value="Ald_DH_C"/>
</dbReference>
<evidence type="ECO:0000256" key="7">
    <source>
        <dbReference type="RuleBase" id="RU003345"/>
    </source>
</evidence>
<gene>
    <name evidence="9" type="ORF">N864_11800</name>
</gene>
<evidence type="ECO:0000256" key="6">
    <source>
        <dbReference type="PROSITE-ProRule" id="PRU10007"/>
    </source>
</evidence>
<dbReference type="InterPro" id="IPR016161">
    <property type="entry name" value="Ald_DH/histidinol_DH"/>
</dbReference>
<dbReference type="PANTHER" id="PTHR43570">
    <property type="entry name" value="ALDEHYDE DEHYDROGENASE"/>
    <property type="match status" value="1"/>
</dbReference>
<dbReference type="SUPFAM" id="SSF53720">
    <property type="entry name" value="ALDH-like"/>
    <property type="match status" value="1"/>
</dbReference>
<dbReference type="CDD" id="cd07087">
    <property type="entry name" value="ALDH_F3-13-14_CALDH-like"/>
    <property type="match status" value="1"/>
</dbReference>
<evidence type="ECO:0000256" key="4">
    <source>
        <dbReference type="PIRNR" id="PIRNR036492"/>
    </source>
</evidence>
<dbReference type="FunFam" id="3.40.605.10:FF:000004">
    <property type="entry name" value="Aldehyde dehydrogenase"/>
    <property type="match status" value="1"/>
</dbReference>
<evidence type="ECO:0000313" key="9">
    <source>
        <dbReference type="EMBL" id="EWT06902.1"/>
    </source>
</evidence>
<feature type="domain" description="Aldehyde dehydrogenase" evidence="8">
    <location>
        <begin position="21"/>
        <end position="428"/>
    </location>
</feature>
<sequence length="464" mass="50614">MATDIAGLVDELRATFGRGVTKPYAWRVAQLEALHRMLLDNDELLARALAEDLGKHAVESWVTEIGFVANEIDHLLRHLREWLRPRRAAVPLFLQPARARLIREPLGVVLVIAPWNYPLQLSLAPVAGALAAGNAVVLSPSEHAPATSRTLAQLLPAYVDTSAVRVVEGGVPETTALLEQRWDHIFYTGGAHVGRIVLEAAAKHLTPVTLELGGKSPTFVDEDADLQVAARRLVWAKFTNAGQTCVAPDYVLGTRGVLDELKPLLEKAIRDFHSPDPSESETYGRIVNDRHFERVSALIAPHRVAVGGRVDAATRYIEPTILDGVEAADAVMQEEIFGPVLPLVAVSGVREAIEFITARDKPLALYVFTGNEETKRRFLTGTSSGAVSFNLPMAHLAVPTLPFGGVGASGMGSYHGEASIDVFSHTKPVLDAPTRPDLVAVVYPPFTSLRRELIRRFVAPRRRR</sequence>
<proteinExistence type="inferred from homology"/>
<feature type="active site" evidence="5 6">
    <location>
        <position position="211"/>
    </location>
</feature>
<evidence type="ECO:0000256" key="2">
    <source>
        <dbReference type="ARBA" id="ARBA00023002"/>
    </source>
</evidence>
<dbReference type="InterPro" id="IPR016160">
    <property type="entry name" value="Ald_DH_CS_CYS"/>
</dbReference>
<keyword evidence="3" id="KW-0520">NAD</keyword>
<keyword evidence="10" id="KW-1185">Reference proteome</keyword>
<feature type="active site" evidence="5">
    <location>
        <position position="245"/>
    </location>
</feature>
<dbReference type="InterPro" id="IPR015590">
    <property type="entry name" value="Aldehyde_DH_dom"/>
</dbReference>
<dbReference type="OrthoDB" id="6882680at2"/>
<dbReference type="Proteomes" id="UP000019494">
    <property type="component" value="Unassembled WGS sequence"/>
</dbReference>
<comment type="similarity">
    <text evidence="1 4 7">Belongs to the aldehyde dehydrogenase family.</text>
</comment>
<dbReference type="PROSITE" id="PS00687">
    <property type="entry name" value="ALDEHYDE_DEHYDR_GLU"/>
    <property type="match status" value="1"/>
</dbReference>
<evidence type="ECO:0000259" key="8">
    <source>
        <dbReference type="Pfam" id="PF00171"/>
    </source>
</evidence>
<dbReference type="PANTHER" id="PTHR43570:SF16">
    <property type="entry name" value="ALDEHYDE DEHYDROGENASE TYPE III, ISOFORM Q"/>
    <property type="match status" value="1"/>
</dbReference>
<dbReference type="InterPro" id="IPR012394">
    <property type="entry name" value="Aldehyde_DH_NAD(P)"/>
</dbReference>
<evidence type="ECO:0000256" key="1">
    <source>
        <dbReference type="ARBA" id="ARBA00009986"/>
    </source>
</evidence>
<reference evidence="10" key="1">
    <citation type="submission" date="2013-08" db="EMBL/GenBank/DDBJ databases">
        <title>Intrasporangium oryzae NRRL B-24470.</title>
        <authorList>
            <person name="Liu H."/>
            <person name="Wang G."/>
        </authorList>
    </citation>
    <scope>NUCLEOTIDE SEQUENCE [LARGE SCALE GENOMIC DNA]</scope>
    <source>
        <strain evidence="10">Q5-1</strain>
    </source>
</reference>
<dbReference type="InterPro" id="IPR029510">
    <property type="entry name" value="Ald_DH_CS_GLU"/>
</dbReference>
<keyword evidence="2 4" id="KW-0560">Oxidoreductase</keyword>
<organism evidence="9 10">
    <name type="scientific">Intrasporangium chromatireducens Q5-1</name>
    <dbReference type="NCBI Taxonomy" id="584657"/>
    <lineage>
        <taxon>Bacteria</taxon>
        <taxon>Bacillati</taxon>
        <taxon>Actinomycetota</taxon>
        <taxon>Actinomycetes</taxon>
        <taxon>Micrococcales</taxon>
        <taxon>Intrasporangiaceae</taxon>
        <taxon>Intrasporangium</taxon>
    </lineage>
</organism>
<dbReference type="GO" id="GO:0005737">
    <property type="term" value="C:cytoplasm"/>
    <property type="evidence" value="ECO:0007669"/>
    <property type="project" value="TreeGrafter"/>
</dbReference>
<evidence type="ECO:0000256" key="5">
    <source>
        <dbReference type="PIRSR" id="PIRSR036492-1"/>
    </source>
</evidence>
<dbReference type="GO" id="GO:0006081">
    <property type="term" value="P:aldehyde metabolic process"/>
    <property type="evidence" value="ECO:0007669"/>
    <property type="project" value="InterPro"/>
</dbReference>
<evidence type="ECO:0000313" key="10">
    <source>
        <dbReference type="Proteomes" id="UP000019494"/>
    </source>
</evidence>